<organism evidence="2 3">
    <name type="scientific">Ulvibacterium marinum</name>
    <dbReference type="NCBI Taxonomy" id="2419782"/>
    <lineage>
        <taxon>Bacteria</taxon>
        <taxon>Pseudomonadati</taxon>
        <taxon>Bacteroidota</taxon>
        <taxon>Flavobacteriia</taxon>
        <taxon>Flavobacteriales</taxon>
        <taxon>Flavobacteriaceae</taxon>
        <taxon>Ulvibacterium</taxon>
    </lineage>
</organism>
<evidence type="ECO:0000313" key="3">
    <source>
        <dbReference type="Proteomes" id="UP000276603"/>
    </source>
</evidence>
<name>A0A3B0C7W2_9FLAO</name>
<dbReference type="RefSeq" id="WP_120711617.1">
    <property type="nucleotide sequence ID" value="NZ_RBCJ01000002.1"/>
</dbReference>
<evidence type="ECO:0000313" key="2">
    <source>
        <dbReference type="EMBL" id="RKN81460.1"/>
    </source>
</evidence>
<dbReference type="InterPro" id="IPR029058">
    <property type="entry name" value="AB_hydrolase_fold"/>
</dbReference>
<dbReference type="Proteomes" id="UP000276603">
    <property type="component" value="Unassembled WGS sequence"/>
</dbReference>
<dbReference type="Pfam" id="PF03959">
    <property type="entry name" value="FSH1"/>
    <property type="match status" value="1"/>
</dbReference>
<dbReference type="AlphaFoldDB" id="A0A3B0C7W2"/>
<proteinExistence type="predicted"/>
<dbReference type="OrthoDB" id="595091at2"/>
<accession>A0A3B0C7W2</accession>
<feature type="domain" description="Serine hydrolase" evidence="1">
    <location>
        <begin position="69"/>
        <end position="202"/>
    </location>
</feature>
<gene>
    <name evidence="2" type="ORF">D7Z94_11100</name>
</gene>
<reference evidence="2 3" key="1">
    <citation type="submission" date="2018-10" db="EMBL/GenBank/DDBJ databases">
        <title>Ulvibacterium marinum gen. nov., sp. nov., a novel marine bacterium of the family Flavobacteriaceae, isolated from a culture of the green alga Ulva prolifera.</title>
        <authorList>
            <person name="Zhang Z."/>
        </authorList>
    </citation>
    <scope>NUCLEOTIDE SEQUENCE [LARGE SCALE GENOMIC DNA]</scope>
    <source>
        <strain evidence="2 3">CCMM003</strain>
    </source>
</reference>
<dbReference type="Gene3D" id="3.40.50.1820">
    <property type="entry name" value="alpha/beta hydrolase"/>
    <property type="match status" value="1"/>
</dbReference>
<keyword evidence="3" id="KW-1185">Reference proteome</keyword>
<dbReference type="EMBL" id="RBCJ01000002">
    <property type="protein sequence ID" value="RKN81460.1"/>
    <property type="molecule type" value="Genomic_DNA"/>
</dbReference>
<dbReference type="SUPFAM" id="SSF53474">
    <property type="entry name" value="alpha/beta-Hydrolases"/>
    <property type="match status" value="1"/>
</dbReference>
<dbReference type="InterPro" id="IPR005645">
    <property type="entry name" value="FSH-like_dom"/>
</dbReference>
<evidence type="ECO:0000259" key="1">
    <source>
        <dbReference type="Pfam" id="PF03959"/>
    </source>
</evidence>
<sequence length="213" mass="24663">MKEKRIRYNTTGTYETLNNLEKSTKNVWIVLHGMGYLSRFFLKHFKGLPADENYIMAPQAPSKYYLDSEYKHVGASWLTKENTILETKNVLAYLEAIWEAENIPENCNLIVLGFSQGVSIATRWVVHKKLPVHQLVLYAGGIPDELIPADFDFLRRNKTKIKIFIGNKDEYITEKRLKEELKKIRSLFEGQAEVVIFEGGHELKKEIINSLVE</sequence>
<comment type="caution">
    <text evidence="2">The sequence shown here is derived from an EMBL/GenBank/DDBJ whole genome shotgun (WGS) entry which is preliminary data.</text>
</comment>
<protein>
    <submittedName>
        <fullName evidence="2">Esterase</fullName>
    </submittedName>
</protein>